<evidence type="ECO:0000313" key="2">
    <source>
        <dbReference type="EMBL" id="KAF4225966.1"/>
    </source>
</evidence>
<sequence>MSTYEPSNYFSERYLSRSADADRCELPKRAGKRRLLLIYIHGFLGSEDSFYQFPRKVHDLLTVSMAQTHVVYSKVYPRYKTRGPLQDARDSISQWLSPHEASDLDVILLGHSLGGLIAAEVALVTSRTASSQIEGMNLRHNIAGLVAFDAPFLGLHPRVVGTGIGRLFHRKADTNNEGKDQEDAIRNIVANPDATFNPVLTNDVNKPRWKGWDGARHFLEKNSHHLSRSALQYVFSYYDHAGCLNDYFGLLRRHKRLCRLAKVDGLTGSSSSGGRFRFVNYYTTAYPVKKKLESDIDSDIDREKRQWNEKRLTCCETTELHENLVGSRHSTSMIPGQRKKGTDGNSFHSAVDPVPSPTEMDGISPPASSCDSDQRGSSRGGSCSGSRSGGRHFCLVSNEACKKQLWVPLSMEGMDEITAHQSMFLPLGRYYEQLAADVVARLQNWLV</sequence>
<dbReference type="SUPFAM" id="SSF53474">
    <property type="entry name" value="alpha/beta-Hydrolases"/>
    <property type="match status" value="1"/>
</dbReference>
<dbReference type="EMBL" id="JAAAPX010000298">
    <property type="protein sequence ID" value="KAF4225966.1"/>
    <property type="molecule type" value="Genomic_DNA"/>
</dbReference>
<feature type="region of interest" description="Disordered" evidence="1">
    <location>
        <begin position="327"/>
        <end position="389"/>
    </location>
</feature>
<dbReference type="Gene3D" id="3.40.50.1820">
    <property type="entry name" value="alpha/beta hydrolase"/>
    <property type="match status" value="1"/>
</dbReference>
<organism evidence="2 3">
    <name type="scientific">Aspergillus fumigatiaffinis</name>
    <dbReference type="NCBI Taxonomy" id="340414"/>
    <lineage>
        <taxon>Eukaryota</taxon>
        <taxon>Fungi</taxon>
        <taxon>Dikarya</taxon>
        <taxon>Ascomycota</taxon>
        <taxon>Pezizomycotina</taxon>
        <taxon>Eurotiomycetes</taxon>
        <taxon>Eurotiomycetidae</taxon>
        <taxon>Eurotiales</taxon>
        <taxon>Aspergillaceae</taxon>
        <taxon>Aspergillus</taxon>
        <taxon>Aspergillus subgen. Fumigati</taxon>
    </lineage>
</organism>
<reference evidence="2" key="2">
    <citation type="submission" date="2020-04" db="EMBL/GenBank/DDBJ databases">
        <authorList>
            <person name="Santos R.A.C."/>
            <person name="Steenwyk J.L."/>
            <person name="Rivero-Menendez O."/>
            <person name="Mead M.E."/>
            <person name="Silva L.P."/>
            <person name="Bastos R.W."/>
            <person name="Alastruey-Izquierdo A."/>
            <person name="Goldman G.H."/>
            <person name="Rokas A."/>
        </authorList>
    </citation>
    <scope>NUCLEOTIDE SEQUENCE</scope>
    <source>
        <strain evidence="2">CNM-CM6805</strain>
    </source>
</reference>
<accession>A0A8H4GPZ4</accession>
<dbReference type="AlphaFoldDB" id="A0A8H4GPZ4"/>
<proteinExistence type="predicted"/>
<gene>
    <name evidence="2" type="ORF">CNMCM6805_005325</name>
</gene>
<dbReference type="Proteomes" id="UP000653565">
    <property type="component" value="Unassembled WGS sequence"/>
</dbReference>
<comment type="caution">
    <text evidence="2">The sequence shown here is derived from an EMBL/GenBank/DDBJ whole genome shotgun (WGS) entry which is preliminary data.</text>
</comment>
<dbReference type="InterPro" id="IPR029058">
    <property type="entry name" value="AB_hydrolase_fold"/>
</dbReference>
<evidence type="ECO:0008006" key="4">
    <source>
        <dbReference type="Google" id="ProtNLM"/>
    </source>
</evidence>
<dbReference type="PANTHER" id="PTHR47842:SF3">
    <property type="entry name" value="DUF676 DOMAIN-CONTAINING PROTEIN"/>
    <property type="match status" value="1"/>
</dbReference>
<evidence type="ECO:0000313" key="3">
    <source>
        <dbReference type="Proteomes" id="UP000653565"/>
    </source>
</evidence>
<feature type="compositionally biased region" description="Low complexity" evidence="1">
    <location>
        <begin position="368"/>
        <end position="377"/>
    </location>
</feature>
<evidence type="ECO:0000256" key="1">
    <source>
        <dbReference type="SAM" id="MobiDB-lite"/>
    </source>
</evidence>
<keyword evidence="3" id="KW-1185">Reference proteome</keyword>
<protein>
    <recommendedName>
        <fullName evidence="4">DUF676 domain-containing protein</fullName>
    </recommendedName>
</protein>
<name>A0A8H4GPZ4_9EURO</name>
<dbReference type="PANTHER" id="PTHR47842">
    <property type="entry name" value="EXPRESSED PROTEIN"/>
    <property type="match status" value="1"/>
</dbReference>
<reference evidence="2" key="1">
    <citation type="journal article" date="2020" name="bioRxiv">
        <title>Genomic and phenotypic heterogeneity of clinical isolates of the human pathogens Aspergillus fumigatus, Aspergillus lentulus and Aspergillus fumigatiaffinis.</title>
        <authorList>
            <person name="dos Santos R.A.C."/>
            <person name="Steenwyk J.L."/>
            <person name="Rivero-Menendez O."/>
            <person name="Mead M.E."/>
            <person name="Silva L.P."/>
            <person name="Bastos R.W."/>
            <person name="Alastruey-Izquierdo A."/>
            <person name="Goldman G.H."/>
            <person name="Rokas A."/>
        </authorList>
    </citation>
    <scope>NUCLEOTIDE SEQUENCE</scope>
    <source>
        <strain evidence="2">CNM-CM6805</strain>
    </source>
</reference>